<feature type="transmembrane region" description="Helical" evidence="1">
    <location>
        <begin position="12"/>
        <end position="31"/>
    </location>
</feature>
<protein>
    <submittedName>
        <fullName evidence="2">Uncharacterized protein</fullName>
    </submittedName>
</protein>
<keyword evidence="1" id="KW-1133">Transmembrane helix</keyword>
<evidence type="ECO:0000313" key="2">
    <source>
        <dbReference type="EMBL" id="KAF1828663.1"/>
    </source>
</evidence>
<dbReference type="EMBL" id="ML975513">
    <property type="protein sequence ID" value="KAF1828663.1"/>
    <property type="molecule type" value="Genomic_DNA"/>
</dbReference>
<keyword evidence="1" id="KW-0812">Transmembrane</keyword>
<sequence length="52" mass="6003">EAYKVDSFIATSILLVVTKNSLVLVLNAVVYNRLRQITYSLGKTIRFYTLFF</sequence>
<dbReference type="Proteomes" id="UP000800040">
    <property type="component" value="Unassembled WGS sequence"/>
</dbReference>
<accession>A0A6A5K5F0</accession>
<name>A0A6A5K5F0_9PLEO</name>
<organism evidence="2 3">
    <name type="scientific">Decorospora gaudefroyi</name>
    <dbReference type="NCBI Taxonomy" id="184978"/>
    <lineage>
        <taxon>Eukaryota</taxon>
        <taxon>Fungi</taxon>
        <taxon>Dikarya</taxon>
        <taxon>Ascomycota</taxon>
        <taxon>Pezizomycotina</taxon>
        <taxon>Dothideomycetes</taxon>
        <taxon>Pleosporomycetidae</taxon>
        <taxon>Pleosporales</taxon>
        <taxon>Pleosporineae</taxon>
        <taxon>Pleosporaceae</taxon>
        <taxon>Decorospora</taxon>
    </lineage>
</organism>
<keyword evidence="1" id="KW-0472">Membrane</keyword>
<evidence type="ECO:0000313" key="3">
    <source>
        <dbReference type="Proteomes" id="UP000800040"/>
    </source>
</evidence>
<keyword evidence="3" id="KW-1185">Reference proteome</keyword>
<dbReference type="AlphaFoldDB" id="A0A6A5K5F0"/>
<evidence type="ECO:0000256" key="1">
    <source>
        <dbReference type="SAM" id="Phobius"/>
    </source>
</evidence>
<feature type="non-terminal residue" evidence="2">
    <location>
        <position position="1"/>
    </location>
</feature>
<gene>
    <name evidence="2" type="ORF">BDW02DRAFT_511811</name>
</gene>
<proteinExistence type="predicted"/>
<reference evidence="2" key="1">
    <citation type="submission" date="2020-01" db="EMBL/GenBank/DDBJ databases">
        <authorList>
            <consortium name="DOE Joint Genome Institute"/>
            <person name="Haridas S."/>
            <person name="Albert R."/>
            <person name="Binder M."/>
            <person name="Bloem J."/>
            <person name="Labutti K."/>
            <person name="Salamov A."/>
            <person name="Andreopoulos B."/>
            <person name="Baker S.E."/>
            <person name="Barry K."/>
            <person name="Bills G."/>
            <person name="Bluhm B.H."/>
            <person name="Cannon C."/>
            <person name="Castanera R."/>
            <person name="Culley D.E."/>
            <person name="Daum C."/>
            <person name="Ezra D."/>
            <person name="Gonzalez J.B."/>
            <person name="Henrissat B."/>
            <person name="Kuo A."/>
            <person name="Liang C."/>
            <person name="Lipzen A."/>
            <person name="Lutzoni F."/>
            <person name="Magnuson J."/>
            <person name="Mondo S."/>
            <person name="Nolan M."/>
            <person name="Ohm R."/>
            <person name="Pangilinan J."/>
            <person name="Park H.-J."/>
            <person name="Ramirez L."/>
            <person name="Alfaro M."/>
            <person name="Sun H."/>
            <person name="Tritt A."/>
            <person name="Yoshinaga Y."/>
            <person name="Zwiers L.-H."/>
            <person name="Turgeon B.G."/>
            <person name="Goodwin S.B."/>
            <person name="Spatafora J.W."/>
            <person name="Crous P.W."/>
            <person name="Grigoriev I.V."/>
        </authorList>
    </citation>
    <scope>NUCLEOTIDE SEQUENCE</scope>
    <source>
        <strain evidence="2">P77</strain>
    </source>
</reference>